<dbReference type="Proteomes" id="UP000220605">
    <property type="component" value="Unassembled WGS sequence"/>
</dbReference>
<dbReference type="AlphaFoldDB" id="A0A565A7R2"/>
<dbReference type="Pfam" id="PF05795">
    <property type="entry name" value="Plasmodium_Vir"/>
    <property type="match status" value="1"/>
</dbReference>
<protein>
    <submittedName>
        <fullName evidence="2">VIR protein</fullName>
    </submittedName>
</protein>
<dbReference type="VEuPathDB" id="PlasmoDB:PVW1_080046500"/>
<evidence type="ECO:0000256" key="1">
    <source>
        <dbReference type="SAM" id="Phobius"/>
    </source>
</evidence>
<name>A0A565A7R2_PLAVI</name>
<keyword evidence="1" id="KW-0812">Transmembrane</keyword>
<keyword evidence="1" id="KW-1133">Transmembrane helix</keyword>
<organism evidence="2">
    <name type="scientific">Plasmodium vivax</name>
    <name type="common">malaria parasite P. vivax</name>
    <dbReference type="NCBI Taxonomy" id="5855"/>
    <lineage>
        <taxon>Eukaryota</taxon>
        <taxon>Sar</taxon>
        <taxon>Alveolata</taxon>
        <taxon>Apicomplexa</taxon>
        <taxon>Aconoidasida</taxon>
        <taxon>Haemosporida</taxon>
        <taxon>Plasmodiidae</taxon>
        <taxon>Plasmodium</taxon>
        <taxon>Plasmodium (Plasmodium)</taxon>
    </lineage>
</organism>
<gene>
    <name evidence="2" type="ORF">PVP01_0007450</name>
</gene>
<accession>A0A565A7R2</accession>
<sequence length="365" mass="43157">MGEFLGKSKLDSLRTVINYDYFGRYPNNCAKYPNITSRKYLLGGKFWGENISDKLINALCYVYKKKEDNALDENLCNYLYYWLGSKVLTNLRHTYFFFDVLNKIYYILSNGERGKVCNPVNYSIYEHNFHKFKLVYDLTEDYETYKLHFINPNPSCDIDYDDAIKSYKYLHNKLRNECSMEKTYYNTQYCNVFNDYFTKDKNDQISSWTCYLTKTEEQGQQLVEEHRKDAAKEHIQEKLEVRGQQVQGDWNKTAQHSRSIVSYLNKEDFDRERISSTSDDSPPSTVKKSITSAASAAGLLVPPFLVYHVIAIVIFTPAKSWINRLLGRKQMYRDPYANQEFMANFSMPGDFYSERNRYNIMYRPE</sequence>
<feature type="transmembrane region" description="Helical" evidence="1">
    <location>
        <begin position="304"/>
        <end position="322"/>
    </location>
</feature>
<dbReference type="VEuPathDB" id="PlasmoDB:PVP01_0007450"/>
<dbReference type="InterPro" id="IPR008780">
    <property type="entry name" value="Plasmodium_Vir"/>
</dbReference>
<proteinExistence type="predicted"/>
<evidence type="ECO:0000313" key="2">
    <source>
        <dbReference type="EMBL" id="VVA00033.1"/>
    </source>
</evidence>
<dbReference type="VEuPathDB" id="PlasmoDB:PVPAM_000011600"/>
<reference evidence="2" key="1">
    <citation type="submission" date="2016-07" db="EMBL/GenBank/DDBJ databases">
        <authorList>
            <consortium name="Pathogen Informatics"/>
        </authorList>
    </citation>
    <scope>NUCLEOTIDE SEQUENCE</scope>
</reference>
<dbReference type="EMBL" id="FLZR02000027">
    <property type="protein sequence ID" value="VVA00033.1"/>
    <property type="molecule type" value="Genomic_DNA"/>
</dbReference>
<dbReference type="OrthoDB" id="383226at2759"/>
<keyword evidence="1" id="KW-0472">Membrane</keyword>